<feature type="domain" description="AAA+ ATPase" evidence="4">
    <location>
        <begin position="35"/>
        <end position="176"/>
    </location>
</feature>
<dbReference type="Gene3D" id="3.40.50.300">
    <property type="entry name" value="P-loop containing nucleotide triphosphate hydrolases"/>
    <property type="match status" value="1"/>
</dbReference>
<dbReference type="Pfam" id="PF07726">
    <property type="entry name" value="AAA_3"/>
    <property type="match status" value="1"/>
</dbReference>
<evidence type="ECO:0000256" key="2">
    <source>
        <dbReference type="ARBA" id="ARBA00022840"/>
    </source>
</evidence>
<dbReference type="PANTHER" id="PTHR42759:SF5">
    <property type="entry name" value="METHANOL DEHYDROGENASE REGULATOR"/>
    <property type="match status" value="1"/>
</dbReference>
<dbReference type="InterPro" id="IPR027417">
    <property type="entry name" value="P-loop_NTPase"/>
</dbReference>
<keyword evidence="1" id="KW-0547">Nucleotide-binding</keyword>
<dbReference type="PANTHER" id="PTHR42759">
    <property type="entry name" value="MOXR FAMILY PROTEIN"/>
    <property type="match status" value="1"/>
</dbReference>
<dbReference type="Pfam" id="PF17863">
    <property type="entry name" value="AAA_lid_2"/>
    <property type="match status" value="1"/>
</dbReference>
<evidence type="ECO:0000259" key="4">
    <source>
        <dbReference type="SMART" id="SM00382"/>
    </source>
</evidence>
<dbReference type="OrthoDB" id="9808397at2"/>
<accession>A0A160SZB4</accession>
<dbReference type="SMART" id="SM00382">
    <property type="entry name" value="AAA"/>
    <property type="match status" value="1"/>
</dbReference>
<comment type="similarity">
    <text evidence="3">Belongs to the MoxR family.</text>
</comment>
<dbReference type="Proteomes" id="UP000215027">
    <property type="component" value="Chromosome I"/>
</dbReference>
<gene>
    <name evidence="5" type="ORF">CFX0092_A0596</name>
</gene>
<dbReference type="AlphaFoldDB" id="A0A160SZB4"/>
<evidence type="ECO:0000313" key="5">
    <source>
        <dbReference type="EMBL" id="CUS02474.2"/>
    </source>
</evidence>
<name>A0A160SZB4_9CHLR</name>
<dbReference type="GO" id="GO:0005524">
    <property type="term" value="F:ATP binding"/>
    <property type="evidence" value="ECO:0007669"/>
    <property type="project" value="UniProtKB-KW"/>
</dbReference>
<evidence type="ECO:0000256" key="3">
    <source>
        <dbReference type="ARBA" id="ARBA00061607"/>
    </source>
</evidence>
<evidence type="ECO:0000256" key="1">
    <source>
        <dbReference type="ARBA" id="ARBA00022741"/>
    </source>
</evidence>
<dbReference type="RefSeq" id="WP_095042081.1">
    <property type="nucleotide sequence ID" value="NZ_LN890655.1"/>
</dbReference>
<dbReference type="InterPro" id="IPR041628">
    <property type="entry name" value="ChlI/MoxR_AAA_lid"/>
</dbReference>
<dbReference type="FunFam" id="3.40.50.300:FF:000640">
    <property type="entry name" value="MoxR family ATPase"/>
    <property type="match status" value="1"/>
</dbReference>
<dbReference type="Gene3D" id="1.10.8.80">
    <property type="entry name" value="Magnesium chelatase subunit I, C-Terminal domain"/>
    <property type="match status" value="1"/>
</dbReference>
<protein>
    <recommendedName>
        <fullName evidence="4">AAA+ ATPase domain-containing protein</fullName>
    </recommendedName>
</protein>
<dbReference type="SUPFAM" id="SSF52540">
    <property type="entry name" value="P-loop containing nucleoside triphosphate hydrolases"/>
    <property type="match status" value="1"/>
</dbReference>
<reference evidence="5" key="1">
    <citation type="submission" date="2016-01" db="EMBL/GenBank/DDBJ databases">
        <authorList>
            <person name="Mcilroy J.S."/>
            <person name="Karst M S."/>
            <person name="Albertsen M."/>
        </authorList>
    </citation>
    <scope>NUCLEOTIDE SEQUENCE</scope>
    <source>
        <strain evidence="5">Cfx-K</strain>
    </source>
</reference>
<dbReference type="InterPro" id="IPR003593">
    <property type="entry name" value="AAA+_ATPase"/>
</dbReference>
<keyword evidence="6" id="KW-1185">Reference proteome</keyword>
<organism evidence="5 6">
    <name type="scientific">Candidatus Promineifilum breve</name>
    <dbReference type="NCBI Taxonomy" id="1806508"/>
    <lineage>
        <taxon>Bacteria</taxon>
        <taxon>Bacillati</taxon>
        <taxon>Chloroflexota</taxon>
        <taxon>Ardenticatenia</taxon>
        <taxon>Candidatus Promineifilales</taxon>
        <taxon>Candidatus Promineifilaceae</taxon>
        <taxon>Candidatus Promineifilum</taxon>
    </lineage>
</organism>
<dbReference type="GO" id="GO:0016887">
    <property type="term" value="F:ATP hydrolysis activity"/>
    <property type="evidence" value="ECO:0007669"/>
    <property type="project" value="InterPro"/>
</dbReference>
<dbReference type="PIRSF" id="PIRSF002849">
    <property type="entry name" value="AAA_ATPase_chaperone_MoxR_prd"/>
    <property type="match status" value="1"/>
</dbReference>
<evidence type="ECO:0000313" key="6">
    <source>
        <dbReference type="Proteomes" id="UP000215027"/>
    </source>
</evidence>
<proteinExistence type="inferred from homology"/>
<dbReference type="InterPro" id="IPR011703">
    <property type="entry name" value="ATPase_AAA-3"/>
</dbReference>
<keyword evidence="2" id="KW-0067">ATP-binding</keyword>
<dbReference type="KEGG" id="pbf:CFX0092_A0596"/>
<dbReference type="InterPro" id="IPR050764">
    <property type="entry name" value="CbbQ/NirQ/NorQ/GpvN"/>
</dbReference>
<sequence>MNEIQEFSQQLLDNVERVIIGKRDVLERLMVAILCEGHVLLEDVPGTGKTMLARALAAGLGIDFKRLQCTPDLLPNDVTGVSVYDPQRQEFAFIPGPVFTNILLADEINRATPRTQSALLEAMGERQVTVDGVTRRLEPPFLVIASQNPVEYEGTFPLPEAQLDRFFMKLTLGYLDEATESQMLLNLGGAHPIETIGAVVDGRRLPALARQVWDIHVDETIRAYIVTLAFATRRHSDLLLGASPRGSHALYRAAQAYAALHGRDYVLPDDVKYLAAPVLAHRCLLHPESALRGATLPDVIAGIIQEAPLAIGEL</sequence>
<dbReference type="EMBL" id="LN890655">
    <property type="protein sequence ID" value="CUS02474.2"/>
    <property type="molecule type" value="Genomic_DNA"/>
</dbReference>